<dbReference type="GO" id="GO:0003700">
    <property type="term" value="F:DNA-binding transcription factor activity"/>
    <property type="evidence" value="ECO:0007669"/>
    <property type="project" value="InterPro"/>
</dbReference>
<dbReference type="SUPFAM" id="SSF46785">
    <property type="entry name" value="Winged helix' DNA-binding domain"/>
    <property type="match status" value="1"/>
</dbReference>
<keyword evidence="6" id="KW-1185">Reference proteome</keyword>
<dbReference type="AlphaFoldDB" id="A0A919PXK1"/>
<evidence type="ECO:0000256" key="1">
    <source>
        <dbReference type="ARBA" id="ARBA00023015"/>
    </source>
</evidence>
<evidence type="ECO:0000256" key="3">
    <source>
        <dbReference type="ARBA" id="ARBA00023163"/>
    </source>
</evidence>
<dbReference type="RefSeq" id="WP_203853559.1">
    <property type="nucleotide sequence ID" value="NZ_BAAAVW010000034.1"/>
</dbReference>
<dbReference type="EMBL" id="BONQ01000166">
    <property type="protein sequence ID" value="GIG51959.1"/>
    <property type="molecule type" value="Genomic_DNA"/>
</dbReference>
<sequence>MPDDLDYLGELDPDDSTGAANQIARQLRAAILTKRLSPGEKLPSQPDLSKHYGVARETVKRALDSLRGERLIVSRQGSGVFVRAQTQRPVELRPHLEAAFENQDVRIDFAGFSGETLQGALAEVLDRVRAGQLAPKTIAIRVLVSDMGVPQALPARAETGADDPIVRERAERIAHRSLDGIVDQVHELGDLGLVQTATVQVRLHSASPLFKLYVINDSEVFFGFYPVTERTVAYKGEPIAIYDLMGKDVPLFNYAVSEEDTSHGTQFVAASKQWFDSIWDSIGREYQG</sequence>
<keyword evidence="3" id="KW-0804">Transcription</keyword>
<dbReference type="GO" id="GO:0003677">
    <property type="term" value="F:DNA binding"/>
    <property type="evidence" value="ECO:0007669"/>
    <property type="project" value="UniProtKB-KW"/>
</dbReference>
<name>A0A919PXK1_9ACTN</name>
<reference evidence="5" key="1">
    <citation type="submission" date="2021-01" db="EMBL/GenBank/DDBJ databases">
        <title>Whole genome shotgun sequence of Dactylosporangium siamense NBRC 106093.</title>
        <authorList>
            <person name="Komaki H."/>
            <person name="Tamura T."/>
        </authorList>
    </citation>
    <scope>NUCLEOTIDE SEQUENCE</scope>
    <source>
        <strain evidence="5">NBRC 106093</strain>
    </source>
</reference>
<protein>
    <recommendedName>
        <fullName evidence="4">HTH gntR-type domain-containing protein</fullName>
    </recommendedName>
</protein>
<dbReference type="Proteomes" id="UP000660611">
    <property type="component" value="Unassembled WGS sequence"/>
</dbReference>
<accession>A0A919PXK1</accession>
<proteinExistence type="predicted"/>
<evidence type="ECO:0000259" key="4">
    <source>
        <dbReference type="PROSITE" id="PS50949"/>
    </source>
</evidence>
<evidence type="ECO:0000313" key="6">
    <source>
        <dbReference type="Proteomes" id="UP000660611"/>
    </source>
</evidence>
<dbReference type="GO" id="GO:0045892">
    <property type="term" value="P:negative regulation of DNA-templated transcription"/>
    <property type="evidence" value="ECO:0007669"/>
    <property type="project" value="TreeGrafter"/>
</dbReference>
<evidence type="ECO:0000313" key="5">
    <source>
        <dbReference type="EMBL" id="GIG51959.1"/>
    </source>
</evidence>
<dbReference type="Gene3D" id="1.10.10.10">
    <property type="entry name" value="Winged helix-like DNA-binding domain superfamily/Winged helix DNA-binding domain"/>
    <property type="match status" value="1"/>
</dbReference>
<dbReference type="CDD" id="cd07377">
    <property type="entry name" value="WHTH_GntR"/>
    <property type="match status" value="1"/>
</dbReference>
<dbReference type="PRINTS" id="PR00035">
    <property type="entry name" value="HTHGNTR"/>
</dbReference>
<dbReference type="InterPro" id="IPR036390">
    <property type="entry name" value="WH_DNA-bd_sf"/>
</dbReference>
<gene>
    <name evidence="5" type="ORF">Dsi01nite_100000</name>
</gene>
<organism evidence="5 6">
    <name type="scientific">Dactylosporangium siamense</name>
    <dbReference type="NCBI Taxonomy" id="685454"/>
    <lineage>
        <taxon>Bacteria</taxon>
        <taxon>Bacillati</taxon>
        <taxon>Actinomycetota</taxon>
        <taxon>Actinomycetes</taxon>
        <taxon>Micromonosporales</taxon>
        <taxon>Micromonosporaceae</taxon>
        <taxon>Dactylosporangium</taxon>
    </lineage>
</organism>
<dbReference type="SMART" id="SM00345">
    <property type="entry name" value="HTH_GNTR"/>
    <property type="match status" value="1"/>
</dbReference>
<dbReference type="InterPro" id="IPR000524">
    <property type="entry name" value="Tscrpt_reg_HTH_GntR"/>
</dbReference>
<dbReference type="InterPro" id="IPR050679">
    <property type="entry name" value="Bact_HTH_transcr_reg"/>
</dbReference>
<dbReference type="PANTHER" id="PTHR44846:SF17">
    <property type="entry name" value="GNTR-FAMILY TRANSCRIPTIONAL REGULATOR"/>
    <property type="match status" value="1"/>
</dbReference>
<dbReference type="PANTHER" id="PTHR44846">
    <property type="entry name" value="MANNOSYL-D-GLYCERATE TRANSPORT/METABOLISM SYSTEM REPRESSOR MNGR-RELATED"/>
    <property type="match status" value="1"/>
</dbReference>
<dbReference type="Pfam" id="PF00392">
    <property type="entry name" value="GntR"/>
    <property type="match status" value="1"/>
</dbReference>
<dbReference type="PROSITE" id="PS50949">
    <property type="entry name" value="HTH_GNTR"/>
    <property type="match status" value="1"/>
</dbReference>
<keyword evidence="2" id="KW-0238">DNA-binding</keyword>
<evidence type="ECO:0000256" key="2">
    <source>
        <dbReference type="ARBA" id="ARBA00023125"/>
    </source>
</evidence>
<keyword evidence="1" id="KW-0805">Transcription regulation</keyword>
<feature type="domain" description="HTH gntR-type" evidence="4">
    <location>
        <begin position="17"/>
        <end position="85"/>
    </location>
</feature>
<dbReference type="InterPro" id="IPR036388">
    <property type="entry name" value="WH-like_DNA-bd_sf"/>
</dbReference>
<comment type="caution">
    <text evidence="5">The sequence shown here is derived from an EMBL/GenBank/DDBJ whole genome shotgun (WGS) entry which is preliminary data.</text>
</comment>